<evidence type="ECO:0000313" key="2">
    <source>
        <dbReference type="Proteomes" id="UP000198848"/>
    </source>
</evidence>
<proteinExistence type="predicted"/>
<evidence type="ECO:0000313" key="1">
    <source>
        <dbReference type="EMBL" id="SDQ34467.1"/>
    </source>
</evidence>
<keyword evidence="2" id="KW-1185">Reference proteome</keyword>
<dbReference type="Pfam" id="PF08734">
    <property type="entry name" value="GYD"/>
    <property type="match status" value="1"/>
</dbReference>
<dbReference type="InterPro" id="IPR014845">
    <property type="entry name" value="GYD/TTHA1554"/>
</dbReference>
<dbReference type="AlphaFoldDB" id="A0A1H1A496"/>
<name>A0A1H1A496_NATTX</name>
<gene>
    <name evidence="1" type="ORF">SAMN04489842_0559</name>
</gene>
<organism evidence="1 2">
    <name type="scientific">Natronobacterium texcoconense</name>
    <dbReference type="NCBI Taxonomy" id="1095778"/>
    <lineage>
        <taxon>Archaea</taxon>
        <taxon>Methanobacteriati</taxon>
        <taxon>Methanobacteriota</taxon>
        <taxon>Stenosarchaea group</taxon>
        <taxon>Halobacteria</taxon>
        <taxon>Halobacteriales</taxon>
        <taxon>Natrialbaceae</taxon>
        <taxon>Natronobacterium</taxon>
    </lineage>
</organism>
<dbReference type="RefSeq" id="WP_090377007.1">
    <property type="nucleotide sequence ID" value="NZ_FNLC01000001.1"/>
</dbReference>
<reference evidence="2" key="1">
    <citation type="submission" date="2016-10" db="EMBL/GenBank/DDBJ databases">
        <authorList>
            <person name="Varghese N."/>
            <person name="Submissions S."/>
        </authorList>
    </citation>
    <scope>NUCLEOTIDE SEQUENCE [LARGE SCALE GENOMIC DNA]</scope>
    <source>
        <strain evidence="2">DSM 24767</strain>
    </source>
</reference>
<dbReference type="STRING" id="1095778.SAMN04489842_0559"/>
<sequence>MPTYVFLTAFTQQGVRNVRDSPERTEHAREMIESLGGTWNDFFVTMGRYDGVVVADFPDDTTAARAMLSLAESGNVTVEPLRAFTLEEFRDIVDTMA</sequence>
<protein>
    <submittedName>
        <fullName evidence="1">Uncharacterized protein, contains GYD domain</fullName>
    </submittedName>
</protein>
<accession>A0A1H1A496</accession>
<dbReference type="Proteomes" id="UP000198848">
    <property type="component" value="Unassembled WGS sequence"/>
</dbReference>
<dbReference type="EMBL" id="FNLC01000001">
    <property type="protein sequence ID" value="SDQ34467.1"/>
    <property type="molecule type" value="Genomic_DNA"/>
</dbReference>
<dbReference type="OrthoDB" id="35699at2157"/>